<organism evidence="3 4">
    <name type="scientific">Microlunatus soli</name>
    <dbReference type="NCBI Taxonomy" id="630515"/>
    <lineage>
        <taxon>Bacteria</taxon>
        <taxon>Bacillati</taxon>
        <taxon>Actinomycetota</taxon>
        <taxon>Actinomycetes</taxon>
        <taxon>Propionibacteriales</taxon>
        <taxon>Propionibacteriaceae</taxon>
        <taxon>Microlunatus</taxon>
    </lineage>
</organism>
<feature type="domain" description="WYL" evidence="2">
    <location>
        <begin position="168"/>
        <end position="231"/>
    </location>
</feature>
<dbReference type="Gene3D" id="1.10.10.10">
    <property type="entry name" value="Winged helix-like DNA-binding domain superfamily/Winged helix DNA-binding domain"/>
    <property type="match status" value="1"/>
</dbReference>
<dbReference type="InterPro" id="IPR036388">
    <property type="entry name" value="WH-like_DNA-bd_sf"/>
</dbReference>
<gene>
    <name evidence="3" type="ORF">SAMN04489812_1720</name>
</gene>
<dbReference type="PANTHER" id="PTHR34580">
    <property type="match status" value="1"/>
</dbReference>
<evidence type="ECO:0000259" key="2">
    <source>
        <dbReference type="Pfam" id="PF13280"/>
    </source>
</evidence>
<sequence length="257" mass="28359">MNRTDRLYAVTEELRRLGHRGATSSRLARTFEVSERTIKRDIDALQQSGLPIWAQAGPGGGYVLDDSASLPPVNFTPRQAVALAIASAALPVRSPFAVDAAAARQKIWDTLGETAAQRARALAARVWIDHGDTAESESTSGTGDHARAEQRAATEVVPVARRYLSVSAAVEESLATARVLAIRYRDARGEVTSRRVEPILLAHTRAQWYLVCWDRLRDAVRWFSLHRMIRADLTAERYQPRDVDVVGTPPSQARPVD</sequence>
<protein>
    <submittedName>
        <fullName evidence="3">HTH domain-containing protein</fullName>
    </submittedName>
</protein>
<feature type="domain" description="Helix-turn-helix type 11" evidence="1">
    <location>
        <begin position="16"/>
        <end position="62"/>
    </location>
</feature>
<dbReference type="SUPFAM" id="SSF46785">
    <property type="entry name" value="Winged helix' DNA-binding domain"/>
    <property type="match status" value="1"/>
</dbReference>
<dbReference type="RefSeq" id="WP_091522962.1">
    <property type="nucleotide sequence ID" value="NZ_LT629772.1"/>
</dbReference>
<dbReference type="AlphaFoldDB" id="A0A1H1RNW1"/>
<accession>A0A1H1RNW1</accession>
<dbReference type="EMBL" id="LT629772">
    <property type="protein sequence ID" value="SDS37487.1"/>
    <property type="molecule type" value="Genomic_DNA"/>
</dbReference>
<keyword evidence="4" id="KW-1185">Reference proteome</keyword>
<dbReference type="InterPro" id="IPR051534">
    <property type="entry name" value="CBASS_pafABC_assoc_protein"/>
</dbReference>
<dbReference type="STRING" id="630515.SAMN04489812_1720"/>
<dbReference type="PROSITE" id="PS52050">
    <property type="entry name" value="WYL"/>
    <property type="match status" value="1"/>
</dbReference>
<evidence type="ECO:0000313" key="4">
    <source>
        <dbReference type="Proteomes" id="UP000199103"/>
    </source>
</evidence>
<dbReference type="Pfam" id="PF13280">
    <property type="entry name" value="WYL"/>
    <property type="match status" value="1"/>
</dbReference>
<dbReference type="InterPro" id="IPR026881">
    <property type="entry name" value="WYL_dom"/>
</dbReference>
<proteinExistence type="predicted"/>
<dbReference type="Proteomes" id="UP000199103">
    <property type="component" value="Chromosome I"/>
</dbReference>
<reference evidence="3 4" key="1">
    <citation type="submission" date="2016-10" db="EMBL/GenBank/DDBJ databases">
        <authorList>
            <person name="de Groot N.N."/>
        </authorList>
    </citation>
    <scope>NUCLEOTIDE SEQUENCE [LARGE SCALE GENOMIC DNA]</scope>
    <source>
        <strain evidence="3 4">DSM 21800</strain>
    </source>
</reference>
<dbReference type="Pfam" id="PF08279">
    <property type="entry name" value="HTH_11"/>
    <property type="match status" value="1"/>
</dbReference>
<evidence type="ECO:0000313" key="3">
    <source>
        <dbReference type="EMBL" id="SDS37487.1"/>
    </source>
</evidence>
<evidence type="ECO:0000259" key="1">
    <source>
        <dbReference type="Pfam" id="PF08279"/>
    </source>
</evidence>
<dbReference type="PANTHER" id="PTHR34580:SF1">
    <property type="entry name" value="PROTEIN PAFC"/>
    <property type="match status" value="1"/>
</dbReference>
<name>A0A1H1RNW1_9ACTN</name>
<dbReference type="InterPro" id="IPR036390">
    <property type="entry name" value="WH_DNA-bd_sf"/>
</dbReference>
<dbReference type="InterPro" id="IPR013196">
    <property type="entry name" value="HTH_11"/>
</dbReference>
<dbReference type="OrthoDB" id="7688673at2"/>